<evidence type="ECO:0000313" key="4">
    <source>
        <dbReference type="Proteomes" id="UP000476511"/>
    </source>
</evidence>
<organism evidence="3 4">
    <name type="scientific">Agromyces kandeliae</name>
    <dbReference type="NCBI Taxonomy" id="2666141"/>
    <lineage>
        <taxon>Bacteria</taxon>
        <taxon>Bacillati</taxon>
        <taxon>Actinomycetota</taxon>
        <taxon>Actinomycetes</taxon>
        <taxon>Micrococcales</taxon>
        <taxon>Microbacteriaceae</taxon>
        <taxon>Agromyces</taxon>
    </lineage>
</organism>
<name>A0A6L5R0U9_9MICO</name>
<dbReference type="Proteomes" id="UP000476511">
    <property type="component" value="Unassembled WGS sequence"/>
</dbReference>
<evidence type="ECO:0000259" key="2">
    <source>
        <dbReference type="Pfam" id="PF08818"/>
    </source>
</evidence>
<proteinExistence type="predicted"/>
<gene>
    <name evidence="3" type="ORF">GJR97_04820</name>
</gene>
<keyword evidence="4" id="KW-1185">Reference proteome</keyword>
<accession>A0A6L5R0U9</accession>
<reference evidence="3 4" key="1">
    <citation type="submission" date="2019-11" db="EMBL/GenBank/DDBJ databases">
        <title>Agromyces kandeliae sp. nov., isolated from mangrove soil.</title>
        <authorList>
            <person name="Wang R."/>
        </authorList>
    </citation>
    <scope>NUCLEOTIDE SEQUENCE [LARGE SCALE GENOMIC DNA]</scope>
    <source>
        <strain evidence="3 4">Q22</strain>
    </source>
</reference>
<feature type="region of interest" description="Disordered" evidence="1">
    <location>
        <begin position="1"/>
        <end position="32"/>
    </location>
</feature>
<sequence>MRNVPPGSGTSSVRAIRSGYPRRAGTRGPLAAARRRCDTSGMVRHDPTVDAWFERYDNPQRELVMAVRDAVLDADDRVTEAIKWQAPTFVYRGNIASFFPKAKAHASLMFHRGAELPDPTGLLEGEGDVSRVAKFADAADLEHKREALQALVRAWISARDEA</sequence>
<dbReference type="Pfam" id="PF08818">
    <property type="entry name" value="DUF1801"/>
    <property type="match status" value="1"/>
</dbReference>
<dbReference type="Gene3D" id="3.90.1150.200">
    <property type="match status" value="1"/>
</dbReference>
<evidence type="ECO:0000256" key="1">
    <source>
        <dbReference type="SAM" id="MobiDB-lite"/>
    </source>
</evidence>
<comment type="caution">
    <text evidence="3">The sequence shown here is derived from an EMBL/GenBank/DDBJ whole genome shotgun (WGS) entry which is preliminary data.</text>
</comment>
<feature type="domain" description="YdhG-like" evidence="2">
    <location>
        <begin position="60"/>
        <end position="156"/>
    </location>
</feature>
<protein>
    <recommendedName>
        <fullName evidence="2">YdhG-like domain-containing protein</fullName>
    </recommendedName>
</protein>
<dbReference type="EMBL" id="WKJD01000007">
    <property type="protein sequence ID" value="MRX43048.1"/>
    <property type="molecule type" value="Genomic_DNA"/>
</dbReference>
<dbReference type="SUPFAM" id="SSF159888">
    <property type="entry name" value="YdhG-like"/>
    <property type="match status" value="1"/>
</dbReference>
<evidence type="ECO:0000313" key="3">
    <source>
        <dbReference type="EMBL" id="MRX43048.1"/>
    </source>
</evidence>
<dbReference type="InterPro" id="IPR014922">
    <property type="entry name" value="YdhG-like"/>
</dbReference>
<dbReference type="AlphaFoldDB" id="A0A6L5R0U9"/>